<dbReference type="EMBL" id="CM055745">
    <property type="protein sequence ID" value="KAJ7998101.1"/>
    <property type="molecule type" value="Genomic_DNA"/>
</dbReference>
<gene>
    <name evidence="1" type="ORF">DPEC_G00219070</name>
</gene>
<sequence length="213" mass="24559">MRFCPFAQRTRLVLHAKGIKHETVNINLKAKPDWYLQKNPLGLVPTLETSSGQLICESLITCEYLDEVYGDKKLLPADPFEKAQQKMWLEDYSKTIPLFYKIPTGKKNGDDISVLEEELRNKFAKLNKELVNKNTKFFGGDAVAIIDYMIWPWIERLEADELMHCLDGTPELKKWTERMSEDHAVKATMHPLESLKAYGKSCLEGKPDYDYGL</sequence>
<organism evidence="1 2">
    <name type="scientific">Dallia pectoralis</name>
    <name type="common">Alaska blackfish</name>
    <dbReference type="NCBI Taxonomy" id="75939"/>
    <lineage>
        <taxon>Eukaryota</taxon>
        <taxon>Metazoa</taxon>
        <taxon>Chordata</taxon>
        <taxon>Craniata</taxon>
        <taxon>Vertebrata</taxon>
        <taxon>Euteleostomi</taxon>
        <taxon>Actinopterygii</taxon>
        <taxon>Neopterygii</taxon>
        <taxon>Teleostei</taxon>
        <taxon>Protacanthopterygii</taxon>
        <taxon>Esociformes</taxon>
        <taxon>Umbridae</taxon>
        <taxon>Dallia</taxon>
    </lineage>
</organism>
<comment type="caution">
    <text evidence="1">The sequence shown here is derived from an EMBL/GenBank/DDBJ whole genome shotgun (WGS) entry which is preliminary data.</text>
</comment>
<accession>A0ACC2G3J9</accession>
<reference evidence="1" key="1">
    <citation type="submission" date="2021-05" db="EMBL/GenBank/DDBJ databases">
        <authorList>
            <person name="Pan Q."/>
            <person name="Jouanno E."/>
            <person name="Zahm M."/>
            <person name="Klopp C."/>
            <person name="Cabau C."/>
            <person name="Louis A."/>
            <person name="Berthelot C."/>
            <person name="Parey E."/>
            <person name="Roest Crollius H."/>
            <person name="Montfort J."/>
            <person name="Robinson-Rechavi M."/>
            <person name="Bouchez O."/>
            <person name="Lampietro C."/>
            <person name="Lopez Roques C."/>
            <person name="Donnadieu C."/>
            <person name="Postlethwait J."/>
            <person name="Bobe J."/>
            <person name="Dillon D."/>
            <person name="Chandos A."/>
            <person name="von Hippel F."/>
            <person name="Guiguen Y."/>
        </authorList>
    </citation>
    <scope>NUCLEOTIDE SEQUENCE</scope>
    <source>
        <strain evidence="1">YG-Jan2019</strain>
    </source>
</reference>
<proteinExistence type="predicted"/>
<name>A0ACC2G3J9_DALPE</name>
<evidence type="ECO:0000313" key="1">
    <source>
        <dbReference type="EMBL" id="KAJ7998101.1"/>
    </source>
</evidence>
<evidence type="ECO:0000313" key="2">
    <source>
        <dbReference type="Proteomes" id="UP001157502"/>
    </source>
</evidence>
<protein>
    <submittedName>
        <fullName evidence="1">Uncharacterized protein</fullName>
    </submittedName>
</protein>
<dbReference type="Proteomes" id="UP001157502">
    <property type="component" value="Chromosome 18"/>
</dbReference>
<keyword evidence="2" id="KW-1185">Reference proteome</keyword>